<comment type="caution">
    <text evidence="4">The sequence shown here is derived from an EMBL/GenBank/DDBJ whole genome shotgun (WGS) entry which is preliminary data.</text>
</comment>
<evidence type="ECO:0000256" key="1">
    <source>
        <dbReference type="ARBA" id="ARBA00009003"/>
    </source>
</evidence>
<name>A0AAI8VVS6_9PEZI</name>
<dbReference type="AlphaFoldDB" id="A0AAI8VVS6"/>
<comment type="similarity">
    <text evidence="1">Belongs to the glycosyltransferase 32 family.</text>
</comment>
<gene>
    <name evidence="4" type="ORF">KHLLAP_LOCUS11821</name>
</gene>
<sequence>MLSSSKNRFSRLTTFIYISCALAFFFLTLHSLRRTYLVDPSSALGQFRAQKPPQTIPEKIWYKLGPKGMTEEVATWMQTCIEKNPSYEAHFLTDDPGDAYVRETFAHSPDIVEIYLGLSVPILKADLLRYLLLYADGGVWFDLDVSCEGTPIANWVPELYRQKAGLVVGWEFDVGWGKDGEFQHQFASWTIMARPHSPHMMVVIQDILQGVRDKMAEHQLGSIPDLELSMVGDVVDFTGPRRFTRGVMKSLERHQWALNGAVDHDGLYQILEPRTVGDVLVLPGYSFALSMNKYEEISEKGEPGPPLVTHHYAGTWKNDRGGE</sequence>
<evidence type="ECO:0000313" key="5">
    <source>
        <dbReference type="Proteomes" id="UP001295740"/>
    </source>
</evidence>
<evidence type="ECO:0000256" key="3">
    <source>
        <dbReference type="SAM" id="Phobius"/>
    </source>
</evidence>
<dbReference type="Gene3D" id="3.90.550.20">
    <property type="match status" value="1"/>
</dbReference>
<keyword evidence="5" id="KW-1185">Reference proteome</keyword>
<dbReference type="PANTHER" id="PTHR31834">
    <property type="entry name" value="INITIATION-SPECIFIC ALPHA-1,6-MANNOSYLTRANSFERASE"/>
    <property type="match status" value="1"/>
</dbReference>
<keyword evidence="3" id="KW-0812">Transmembrane</keyword>
<dbReference type="Pfam" id="PF04488">
    <property type="entry name" value="Gly_transf_sug"/>
    <property type="match status" value="1"/>
</dbReference>
<dbReference type="GO" id="GO:0000136">
    <property type="term" value="C:mannan polymerase complex"/>
    <property type="evidence" value="ECO:0007669"/>
    <property type="project" value="TreeGrafter"/>
</dbReference>
<dbReference type="Proteomes" id="UP001295740">
    <property type="component" value="Unassembled WGS sequence"/>
</dbReference>
<organism evidence="4 5">
    <name type="scientific">Anthostomella pinea</name>
    <dbReference type="NCBI Taxonomy" id="933095"/>
    <lineage>
        <taxon>Eukaryota</taxon>
        <taxon>Fungi</taxon>
        <taxon>Dikarya</taxon>
        <taxon>Ascomycota</taxon>
        <taxon>Pezizomycotina</taxon>
        <taxon>Sordariomycetes</taxon>
        <taxon>Xylariomycetidae</taxon>
        <taxon>Xylariales</taxon>
        <taxon>Xylariaceae</taxon>
        <taxon>Anthostomella</taxon>
    </lineage>
</organism>
<dbReference type="GO" id="GO:0006487">
    <property type="term" value="P:protein N-linked glycosylation"/>
    <property type="evidence" value="ECO:0007669"/>
    <property type="project" value="TreeGrafter"/>
</dbReference>
<dbReference type="InterPro" id="IPR007577">
    <property type="entry name" value="GlycoTrfase_DXD_sugar-bd_CS"/>
</dbReference>
<reference evidence="4" key="1">
    <citation type="submission" date="2023-10" db="EMBL/GenBank/DDBJ databases">
        <authorList>
            <person name="Hackl T."/>
        </authorList>
    </citation>
    <scope>NUCLEOTIDE SEQUENCE</scope>
</reference>
<proteinExistence type="inferred from homology"/>
<dbReference type="InterPro" id="IPR039367">
    <property type="entry name" value="Och1-like"/>
</dbReference>
<accession>A0AAI8VVS6</accession>
<keyword evidence="3" id="KW-1133">Transmembrane helix</keyword>
<dbReference type="PANTHER" id="PTHR31834:SF8">
    <property type="entry name" value="TRANSFERASE, PUTATIVE (AFU_ORTHOLOGUE AFUA_6G14040)-RELATED"/>
    <property type="match status" value="1"/>
</dbReference>
<dbReference type="SUPFAM" id="SSF53448">
    <property type="entry name" value="Nucleotide-diphospho-sugar transferases"/>
    <property type="match status" value="1"/>
</dbReference>
<dbReference type="EMBL" id="CAUWAG010000018">
    <property type="protein sequence ID" value="CAJ2511353.1"/>
    <property type="molecule type" value="Genomic_DNA"/>
</dbReference>
<keyword evidence="3" id="KW-0472">Membrane</keyword>
<evidence type="ECO:0000313" key="4">
    <source>
        <dbReference type="EMBL" id="CAJ2511353.1"/>
    </source>
</evidence>
<evidence type="ECO:0000256" key="2">
    <source>
        <dbReference type="SAM" id="MobiDB-lite"/>
    </source>
</evidence>
<dbReference type="GO" id="GO:0000009">
    <property type="term" value="F:alpha-1,6-mannosyltransferase activity"/>
    <property type="evidence" value="ECO:0007669"/>
    <property type="project" value="InterPro"/>
</dbReference>
<feature type="transmembrane region" description="Helical" evidence="3">
    <location>
        <begin position="12"/>
        <end position="32"/>
    </location>
</feature>
<protein>
    <submittedName>
        <fullName evidence="4">Uu.00g069780.m01.CDS01</fullName>
    </submittedName>
</protein>
<feature type="region of interest" description="Disordered" evidence="2">
    <location>
        <begin position="298"/>
        <end position="323"/>
    </location>
</feature>
<dbReference type="InterPro" id="IPR029044">
    <property type="entry name" value="Nucleotide-diphossugar_trans"/>
</dbReference>